<dbReference type="PRINTS" id="PR00205">
    <property type="entry name" value="CADHERIN"/>
</dbReference>
<keyword evidence="5 10" id="KW-1133">Transmembrane helix</keyword>
<dbReference type="InterPro" id="IPR050174">
    <property type="entry name" value="Protocadherin/Cadherin-CA"/>
</dbReference>
<gene>
    <name evidence="12" type="ORF">EG68_05402</name>
</gene>
<feature type="compositionally biased region" description="Polar residues" evidence="9">
    <location>
        <begin position="408"/>
        <end position="418"/>
    </location>
</feature>
<evidence type="ECO:0000256" key="6">
    <source>
        <dbReference type="ARBA" id="ARBA00023136"/>
    </source>
</evidence>
<sequence>VVESYGSSTIHQILGSLNATDADLGRNGSVSYRIATSNDQSSGSRNHFPSDHTVSERPGSNLVQITQDGQIKIYGVLDREQFPMVMVDVIAEDNGTPTRLSSMITLTIHVLDLNDNKPRFVVTSSESSDLDIIAGKDLIRFTQTPTLLEPVHILNISLDTSIGTVLVKFEAVDPDEGPNGTVVYELIHPASSAIYKRDPPTIANEDDSPSIESSDHAPTFTLHSDGRLVLSKQLTFEEIYSPSTQSITKRYRRPDKLLIRATDCGPTPEQAVTGVHVFYHDPLTTINVPTAVISQAVLDGDPGAVHQFNEPIISLTKSTTNNLRTPLRAHPKPVAHNTGASGNGIPIIYMLALAVFFALVLVVTSLIYLYTKVKRPNRVILSHGKHDDTVTYQPTPTRSSIPMRLPSAKTSSSLTNKNAFGAVRIDGPMRNDSPSGSTENDLGLRYPRTGSSPASDRMTSAEHYRTLSPPYLKRDARDSQVNKNGSDNSTKCAARWNTTLGPGYTELTACHVFHSSNSAESSPRARRHMAEHLHMPFTSHYPPVIINHPQRQPTFLESVHISHLIPQVSHANHSISRVSERPIKTFANGYSNPMPSLAGSVHLATKTLSKTCTPVPYDDLMPIDDLLRSKTSCSTTSTPFEKNQFAKNKARTESVPSIKESTEKPNICHLAASFV</sequence>
<feature type="transmembrane region" description="Helical" evidence="10">
    <location>
        <begin position="347"/>
        <end position="370"/>
    </location>
</feature>
<feature type="region of interest" description="Disordered" evidence="9">
    <location>
        <begin position="197"/>
        <end position="218"/>
    </location>
</feature>
<dbReference type="InterPro" id="IPR002126">
    <property type="entry name" value="Cadherin-like_dom"/>
</dbReference>
<evidence type="ECO:0000256" key="8">
    <source>
        <dbReference type="PROSITE-ProRule" id="PRU00043"/>
    </source>
</evidence>
<dbReference type="EMBL" id="JTDE01002352">
    <property type="protein sequence ID" value="KAF7257484.1"/>
    <property type="molecule type" value="Genomic_DNA"/>
</dbReference>
<evidence type="ECO:0000256" key="4">
    <source>
        <dbReference type="ARBA" id="ARBA00022837"/>
    </source>
</evidence>
<proteinExistence type="predicted"/>
<feature type="domain" description="Cadherin" evidence="11">
    <location>
        <begin position="148"/>
        <end position="291"/>
    </location>
</feature>
<dbReference type="SUPFAM" id="SSF49313">
    <property type="entry name" value="Cadherin-like"/>
    <property type="match status" value="2"/>
</dbReference>
<name>A0A8S9YS89_9TREM</name>
<dbReference type="SMART" id="SM00112">
    <property type="entry name" value="CA"/>
    <property type="match status" value="2"/>
</dbReference>
<comment type="subcellular location">
    <subcellularLocation>
        <location evidence="1">Membrane</location>
        <topology evidence="1">Single-pass membrane protein</topology>
    </subcellularLocation>
</comment>
<dbReference type="Pfam" id="PF00028">
    <property type="entry name" value="Cadherin"/>
    <property type="match status" value="1"/>
</dbReference>
<organism evidence="12 13">
    <name type="scientific">Paragonimus skrjabini miyazakii</name>
    <dbReference type="NCBI Taxonomy" id="59628"/>
    <lineage>
        <taxon>Eukaryota</taxon>
        <taxon>Metazoa</taxon>
        <taxon>Spiralia</taxon>
        <taxon>Lophotrochozoa</taxon>
        <taxon>Platyhelminthes</taxon>
        <taxon>Trematoda</taxon>
        <taxon>Digenea</taxon>
        <taxon>Plagiorchiida</taxon>
        <taxon>Troglotremata</taxon>
        <taxon>Troglotrematidae</taxon>
        <taxon>Paragonimus</taxon>
    </lineage>
</organism>
<feature type="region of interest" description="Disordered" evidence="9">
    <location>
        <begin position="390"/>
        <end position="461"/>
    </location>
</feature>
<comment type="caution">
    <text evidence="12">The sequence shown here is derived from an EMBL/GenBank/DDBJ whole genome shotgun (WGS) entry which is preliminary data.</text>
</comment>
<dbReference type="PROSITE" id="PS00232">
    <property type="entry name" value="CADHERIN_1"/>
    <property type="match status" value="1"/>
</dbReference>
<dbReference type="GO" id="GO:0007156">
    <property type="term" value="P:homophilic cell adhesion via plasma membrane adhesion molecules"/>
    <property type="evidence" value="ECO:0007669"/>
    <property type="project" value="InterPro"/>
</dbReference>
<feature type="region of interest" description="Disordered" evidence="9">
    <location>
        <begin position="36"/>
        <end position="60"/>
    </location>
</feature>
<accession>A0A8S9YS89</accession>
<dbReference type="Gene3D" id="2.60.40.60">
    <property type="entry name" value="Cadherins"/>
    <property type="match status" value="2"/>
</dbReference>
<feature type="domain" description="Cadherin" evidence="11">
    <location>
        <begin position="1"/>
        <end position="120"/>
    </location>
</feature>
<keyword evidence="4 8" id="KW-0106">Calcium</keyword>
<keyword evidence="2 10" id="KW-0812">Transmembrane</keyword>
<feature type="compositionally biased region" description="Polar residues" evidence="9">
    <location>
        <begin position="36"/>
        <end position="47"/>
    </location>
</feature>
<evidence type="ECO:0000256" key="3">
    <source>
        <dbReference type="ARBA" id="ARBA00022737"/>
    </source>
</evidence>
<evidence type="ECO:0000259" key="11">
    <source>
        <dbReference type="PROSITE" id="PS50268"/>
    </source>
</evidence>
<feature type="compositionally biased region" description="Polar residues" evidence="9">
    <location>
        <begin position="449"/>
        <end position="458"/>
    </location>
</feature>
<evidence type="ECO:0000256" key="7">
    <source>
        <dbReference type="ARBA" id="ARBA00023180"/>
    </source>
</evidence>
<evidence type="ECO:0000256" key="1">
    <source>
        <dbReference type="ARBA" id="ARBA00004167"/>
    </source>
</evidence>
<reference evidence="12" key="1">
    <citation type="submission" date="2019-07" db="EMBL/GenBank/DDBJ databases">
        <title>Annotation for the trematode Paragonimus miyazaki's.</title>
        <authorList>
            <person name="Choi Y.-J."/>
        </authorList>
    </citation>
    <scope>NUCLEOTIDE SEQUENCE</scope>
    <source>
        <strain evidence="12">Japan</strain>
    </source>
</reference>
<dbReference type="PANTHER" id="PTHR24028:SF146">
    <property type="entry name" value="CADHERIN 96CB, ISOFORM D-RELATED"/>
    <property type="match status" value="1"/>
</dbReference>
<dbReference type="OrthoDB" id="6250271at2759"/>
<dbReference type="GO" id="GO:0005886">
    <property type="term" value="C:plasma membrane"/>
    <property type="evidence" value="ECO:0007669"/>
    <property type="project" value="InterPro"/>
</dbReference>
<keyword evidence="3" id="KW-0677">Repeat</keyword>
<dbReference type="Proteomes" id="UP000822476">
    <property type="component" value="Unassembled WGS sequence"/>
</dbReference>
<dbReference type="PROSITE" id="PS50268">
    <property type="entry name" value="CADHERIN_2"/>
    <property type="match status" value="2"/>
</dbReference>
<dbReference type="InterPro" id="IPR015919">
    <property type="entry name" value="Cadherin-like_sf"/>
</dbReference>
<keyword evidence="6 10" id="KW-0472">Membrane</keyword>
<dbReference type="InterPro" id="IPR020894">
    <property type="entry name" value="Cadherin_CS"/>
</dbReference>
<protein>
    <recommendedName>
        <fullName evidence="11">Cadherin domain-containing protein</fullName>
    </recommendedName>
</protein>
<evidence type="ECO:0000256" key="9">
    <source>
        <dbReference type="SAM" id="MobiDB-lite"/>
    </source>
</evidence>
<evidence type="ECO:0000256" key="5">
    <source>
        <dbReference type="ARBA" id="ARBA00022989"/>
    </source>
</evidence>
<keyword evidence="13" id="KW-1185">Reference proteome</keyword>
<dbReference type="CDD" id="cd11304">
    <property type="entry name" value="Cadherin_repeat"/>
    <property type="match status" value="2"/>
</dbReference>
<keyword evidence="7" id="KW-0325">Glycoprotein</keyword>
<evidence type="ECO:0000313" key="13">
    <source>
        <dbReference type="Proteomes" id="UP000822476"/>
    </source>
</evidence>
<feature type="compositionally biased region" description="Polar residues" evidence="9">
    <location>
        <begin position="390"/>
        <end position="400"/>
    </location>
</feature>
<dbReference type="GO" id="GO:0005509">
    <property type="term" value="F:calcium ion binding"/>
    <property type="evidence" value="ECO:0007669"/>
    <property type="project" value="UniProtKB-UniRule"/>
</dbReference>
<evidence type="ECO:0000256" key="10">
    <source>
        <dbReference type="SAM" id="Phobius"/>
    </source>
</evidence>
<evidence type="ECO:0000313" key="12">
    <source>
        <dbReference type="EMBL" id="KAF7257484.1"/>
    </source>
</evidence>
<dbReference type="PANTHER" id="PTHR24028">
    <property type="entry name" value="CADHERIN-87A"/>
    <property type="match status" value="1"/>
</dbReference>
<dbReference type="AlphaFoldDB" id="A0A8S9YS89"/>
<evidence type="ECO:0000256" key="2">
    <source>
        <dbReference type="ARBA" id="ARBA00022692"/>
    </source>
</evidence>
<feature type="non-terminal residue" evidence="12">
    <location>
        <position position="1"/>
    </location>
</feature>